<keyword evidence="4" id="KW-0175">Coiled coil</keyword>
<reference evidence="5" key="1">
    <citation type="submission" date="2021-03" db="EMBL/GenBank/DDBJ databases">
        <authorList>
            <person name="Palmer J.M."/>
        </authorList>
    </citation>
    <scope>NUCLEOTIDE SEQUENCE</scope>
    <source>
        <strain evidence="5">ARV_011</strain>
    </source>
</reference>
<dbReference type="AlphaFoldDB" id="A0A9P7VAZ3"/>
<evidence type="ECO:0000256" key="2">
    <source>
        <dbReference type="ARBA" id="ARBA00022763"/>
    </source>
</evidence>
<keyword evidence="3" id="KW-0539">Nucleus</keyword>
<proteinExistence type="predicted"/>
<dbReference type="GeneID" id="66117779"/>
<organism evidence="5 6">
    <name type="scientific">Scheffersomyces spartinae</name>
    <dbReference type="NCBI Taxonomy" id="45513"/>
    <lineage>
        <taxon>Eukaryota</taxon>
        <taxon>Fungi</taxon>
        <taxon>Dikarya</taxon>
        <taxon>Ascomycota</taxon>
        <taxon>Saccharomycotina</taxon>
        <taxon>Pichiomycetes</taxon>
        <taxon>Debaryomycetaceae</taxon>
        <taxon>Scheffersomyces</taxon>
    </lineage>
</organism>
<protein>
    <submittedName>
        <fullName evidence="5">Lethal, checkpoint-defective, DNA damage sensitive protein</fullName>
    </submittedName>
</protein>
<sequence>MSSPTDDNDDDSFFEALTKAEFGLVPVLQPTQQTTSIAPIEGVSLNASQSIKNDIYRADGEIKILRAQLDEVRSKKDIEIARLREQVDSLKHDHSNLVAGLRGMVDKLEDEKKFLNNELKSLFLTSKRRKVVDTQGNDNVYSSKPIGGESLMIVGSMASPASLSSSSPSSSAATTFSGAMFSLKRHKKSNDQTWLFIDEITASSINGCQRTNLELLLKIYIESSFISEIDTFEVTPKSPLSSTIIKYLMNNKEIRLDVLVEDFCHNLMKLISHLIANHNHTASLPFLLSLVHTCIGFRPNAVSSELILWLTERLIATLVGQMNLLEEGEDIQIGYFDIPDQQLMFKKLYIICAMDTMEKLTVLASSKNFSIWHLIPTDLFRQCLPDNTNTFVGVAQINLVYNVVVMLQSSAGPDSFAYQSSSTKNDQSSTEPITTEAGVSSKEVINSLLKTFLMDIGIKQEFAFYGLNRLLGNNCDLSYIEQAIPTTTNILGQSMVANPDPIRREKWQVTPLMKLKHEEHLLNLRLLISNLLEYYVTVNPAMFMNGLNYEEVIKAIIRVMGYEQNNIMTCPRDRYIHLRLKIIASLIVILYHMVFHKRSNDIIYPETMYEIFVVLTRISFSNESLMVKATEFLERVRKLLVTIPIFNQWCEQHARELNHIDVSSPIAMKKSTTTLNINGDAKKTASVESEYANGIEFPYETETVELARDVLNSFVDTVEADNLYYNMNCEEEGRDIPMDIDELVQETY</sequence>
<dbReference type="Proteomes" id="UP000790833">
    <property type="component" value="Unassembled WGS sequence"/>
</dbReference>
<dbReference type="RefSeq" id="XP_043050273.1">
    <property type="nucleotide sequence ID" value="XM_043195076.1"/>
</dbReference>
<name>A0A9P7VAZ3_9ASCO</name>
<comment type="caution">
    <text evidence="5">The sequence shown here is derived from an EMBL/GenBank/DDBJ whole genome shotgun (WGS) entry which is preliminary data.</text>
</comment>
<comment type="subcellular location">
    <subcellularLocation>
        <location evidence="1">Nucleus</location>
    </subcellularLocation>
</comment>
<keyword evidence="6" id="KW-1185">Reference proteome</keyword>
<dbReference type="InterPro" id="IPR018622">
    <property type="entry name" value="DNA_damage_chkpnt_Lcd1"/>
</dbReference>
<dbReference type="OrthoDB" id="4078000at2759"/>
<accession>A0A9P7VAZ3</accession>
<dbReference type="GO" id="GO:0005634">
    <property type="term" value="C:nucleus"/>
    <property type="evidence" value="ECO:0007669"/>
    <property type="project" value="UniProtKB-SubCell"/>
</dbReference>
<dbReference type="GO" id="GO:0000077">
    <property type="term" value="P:DNA damage checkpoint signaling"/>
    <property type="evidence" value="ECO:0007669"/>
    <property type="project" value="InterPro"/>
</dbReference>
<evidence type="ECO:0000256" key="4">
    <source>
        <dbReference type="SAM" id="Coils"/>
    </source>
</evidence>
<evidence type="ECO:0000256" key="3">
    <source>
        <dbReference type="ARBA" id="ARBA00023242"/>
    </source>
</evidence>
<evidence type="ECO:0000313" key="5">
    <source>
        <dbReference type="EMBL" id="KAG7194726.1"/>
    </source>
</evidence>
<gene>
    <name evidence="5" type="primary">LCD1</name>
    <name evidence="5" type="ORF">KQ657_004405</name>
</gene>
<keyword evidence="2" id="KW-0227">DNA damage</keyword>
<evidence type="ECO:0000313" key="6">
    <source>
        <dbReference type="Proteomes" id="UP000790833"/>
    </source>
</evidence>
<dbReference type="Pfam" id="PF09798">
    <property type="entry name" value="LCD1"/>
    <property type="match status" value="1"/>
</dbReference>
<evidence type="ECO:0000256" key="1">
    <source>
        <dbReference type="ARBA" id="ARBA00004123"/>
    </source>
</evidence>
<dbReference type="EMBL" id="JAHMUF010000006">
    <property type="protein sequence ID" value="KAG7194726.1"/>
    <property type="molecule type" value="Genomic_DNA"/>
</dbReference>
<feature type="coiled-coil region" evidence="4">
    <location>
        <begin position="73"/>
        <end position="125"/>
    </location>
</feature>